<protein>
    <submittedName>
        <fullName evidence="1">Uncharacterized protein</fullName>
    </submittedName>
</protein>
<dbReference type="EMBL" id="QAOQ01000004">
    <property type="protein sequence ID" value="PTQ96528.1"/>
    <property type="molecule type" value="Genomic_DNA"/>
</dbReference>
<dbReference type="AlphaFoldDB" id="A0A2T5J8X8"/>
<evidence type="ECO:0000313" key="2">
    <source>
        <dbReference type="Proteomes" id="UP000244168"/>
    </source>
</evidence>
<dbReference type="Proteomes" id="UP000244168">
    <property type="component" value="Unassembled WGS sequence"/>
</dbReference>
<sequence>MYKNLLRMAGATALIGYLMFGNKLRMVLKDRVKDWSADLMSRECGLTKELTRPAVDMVLD</sequence>
<name>A0A2T5J8X8_9SPHI</name>
<proteinExistence type="predicted"/>
<accession>A0A2T5J8X8</accession>
<reference evidence="1 2" key="1">
    <citation type="submission" date="2018-04" db="EMBL/GenBank/DDBJ databases">
        <title>Genomic Encyclopedia of Archaeal and Bacterial Type Strains, Phase II (KMG-II): from individual species to whole genera.</title>
        <authorList>
            <person name="Goeker M."/>
        </authorList>
    </citation>
    <scope>NUCLEOTIDE SEQUENCE [LARGE SCALE GENOMIC DNA]</scope>
    <source>
        <strain evidence="1 2">DSM 26809</strain>
    </source>
</reference>
<gene>
    <name evidence="1" type="ORF">C8P68_10412</name>
</gene>
<dbReference type="RefSeq" id="WP_146166525.1">
    <property type="nucleotide sequence ID" value="NZ_CP160205.1"/>
</dbReference>
<comment type="caution">
    <text evidence="1">The sequence shown here is derived from an EMBL/GenBank/DDBJ whole genome shotgun (WGS) entry which is preliminary data.</text>
</comment>
<organism evidence="1 2">
    <name type="scientific">Mucilaginibacter yixingensis</name>
    <dbReference type="NCBI Taxonomy" id="1295612"/>
    <lineage>
        <taxon>Bacteria</taxon>
        <taxon>Pseudomonadati</taxon>
        <taxon>Bacteroidota</taxon>
        <taxon>Sphingobacteriia</taxon>
        <taxon>Sphingobacteriales</taxon>
        <taxon>Sphingobacteriaceae</taxon>
        <taxon>Mucilaginibacter</taxon>
    </lineage>
</organism>
<evidence type="ECO:0000313" key="1">
    <source>
        <dbReference type="EMBL" id="PTQ96528.1"/>
    </source>
</evidence>
<keyword evidence="2" id="KW-1185">Reference proteome</keyword>